<dbReference type="Proteomes" id="UP000243217">
    <property type="component" value="Unassembled WGS sequence"/>
</dbReference>
<proteinExistence type="predicted"/>
<reference evidence="1 2" key="1">
    <citation type="journal article" date="2014" name="Genome Biol. Evol.">
        <title>The secreted proteins of Achlya hypogyna and Thraustotheca clavata identify the ancestral oomycete secretome and reveal gene acquisitions by horizontal gene transfer.</title>
        <authorList>
            <person name="Misner I."/>
            <person name="Blouin N."/>
            <person name="Leonard G."/>
            <person name="Richards T.A."/>
            <person name="Lane C.E."/>
        </authorList>
    </citation>
    <scope>NUCLEOTIDE SEQUENCE [LARGE SCALE GENOMIC DNA]</scope>
    <source>
        <strain evidence="1 2">ATCC 34112</strain>
    </source>
</reference>
<comment type="caution">
    <text evidence="1">The sequence shown here is derived from an EMBL/GenBank/DDBJ whole genome shotgun (WGS) entry which is preliminary data.</text>
</comment>
<evidence type="ECO:0000313" key="1">
    <source>
        <dbReference type="EMBL" id="OQR94109.1"/>
    </source>
</evidence>
<accession>A0A1V9Z800</accession>
<keyword evidence="2" id="KW-1185">Reference proteome</keyword>
<evidence type="ECO:0000313" key="2">
    <source>
        <dbReference type="Proteomes" id="UP000243217"/>
    </source>
</evidence>
<protein>
    <submittedName>
        <fullName evidence="1">Uncharacterized protein</fullName>
    </submittedName>
</protein>
<sequence>MDLYASDEVIGHIYRRNDPDGNPRIGDNNDNMRFYGQYQLANGESRKLLIRINMNQDVERRLRNAIATAPVRNVIADLPSLLVIARSGADDIGDFYFPMIIGLRNNQRLIARHYAVPVDN</sequence>
<organism evidence="1 2">
    <name type="scientific">Thraustotheca clavata</name>
    <dbReference type="NCBI Taxonomy" id="74557"/>
    <lineage>
        <taxon>Eukaryota</taxon>
        <taxon>Sar</taxon>
        <taxon>Stramenopiles</taxon>
        <taxon>Oomycota</taxon>
        <taxon>Saprolegniomycetes</taxon>
        <taxon>Saprolegniales</taxon>
        <taxon>Achlyaceae</taxon>
        <taxon>Thraustotheca</taxon>
    </lineage>
</organism>
<dbReference type="AlphaFoldDB" id="A0A1V9Z800"/>
<dbReference type="EMBL" id="JNBS01002206">
    <property type="protein sequence ID" value="OQR94109.1"/>
    <property type="molecule type" value="Genomic_DNA"/>
</dbReference>
<gene>
    <name evidence="1" type="ORF">THRCLA_22256</name>
</gene>
<name>A0A1V9Z800_9STRA</name>